<name>A0A199VPC0_ANACO</name>
<sequence>MDNWSTRRPLQKLGRDHSVLLSLPSGIFRYRFIVDGERRYIPDLPSEIDEMGQTFNLLDHH</sequence>
<reference evidence="2 3" key="1">
    <citation type="journal article" date="2016" name="DNA Res.">
        <title>The draft genome of MD-2 pineapple using hybrid error correction of long reads.</title>
        <authorList>
            <person name="Redwan R.M."/>
            <person name="Saidin A."/>
            <person name="Kumar S.V."/>
        </authorList>
    </citation>
    <scope>NUCLEOTIDE SEQUENCE [LARGE SCALE GENOMIC DNA]</scope>
    <source>
        <strain evidence="3">cv. MD2</strain>
        <tissue evidence="2">Leaf</tissue>
    </source>
</reference>
<dbReference type="GO" id="GO:0016301">
    <property type="term" value="F:kinase activity"/>
    <property type="evidence" value="ECO:0007669"/>
    <property type="project" value="UniProtKB-KW"/>
</dbReference>
<dbReference type="Gene3D" id="2.60.40.10">
    <property type="entry name" value="Immunoglobulins"/>
    <property type="match status" value="1"/>
</dbReference>
<dbReference type="InterPro" id="IPR013783">
    <property type="entry name" value="Ig-like_fold"/>
</dbReference>
<dbReference type="PANTHER" id="PTHR46316:SF9">
    <property type="entry name" value="SNF1-RELATED PROTEIN KINASE REGULATORY SUBUNIT BETA-1"/>
    <property type="match status" value="1"/>
</dbReference>
<feature type="domain" description="AMP-activated protein kinase glycogen-binding" evidence="1">
    <location>
        <begin position="2"/>
        <end position="59"/>
    </location>
</feature>
<dbReference type="InterPro" id="IPR014756">
    <property type="entry name" value="Ig_E-set"/>
</dbReference>
<keyword evidence="2" id="KW-0808">Transferase</keyword>
<dbReference type="STRING" id="4615.A0A199VPC0"/>
<dbReference type="InterPro" id="IPR032640">
    <property type="entry name" value="AMPK1_CBM"/>
</dbReference>
<dbReference type="Pfam" id="PF16561">
    <property type="entry name" value="AMPK1_CBM"/>
    <property type="match status" value="1"/>
</dbReference>
<dbReference type="InterPro" id="IPR043554">
    <property type="entry name" value="KINB"/>
</dbReference>
<dbReference type="Proteomes" id="UP000092600">
    <property type="component" value="Unassembled WGS sequence"/>
</dbReference>
<protein>
    <submittedName>
        <fullName evidence="2">SNF1-related protein kinase regulatory subunit beta-1</fullName>
    </submittedName>
</protein>
<evidence type="ECO:0000313" key="2">
    <source>
        <dbReference type="EMBL" id="OAY78909.1"/>
    </source>
</evidence>
<comment type="caution">
    <text evidence="2">The sequence shown here is derived from an EMBL/GenBank/DDBJ whole genome shotgun (WGS) entry which is preliminary data.</text>
</comment>
<evidence type="ECO:0000259" key="1">
    <source>
        <dbReference type="Pfam" id="PF16561"/>
    </source>
</evidence>
<feature type="non-terminal residue" evidence="2">
    <location>
        <position position="61"/>
    </location>
</feature>
<gene>
    <name evidence="2" type="ORF">ACMD2_07817</name>
</gene>
<accession>A0A199VPC0</accession>
<dbReference type="CDD" id="cd02859">
    <property type="entry name" value="E_set_AMPKbeta_like_N"/>
    <property type="match status" value="1"/>
</dbReference>
<keyword evidence="2" id="KW-0418">Kinase</keyword>
<dbReference type="AlphaFoldDB" id="A0A199VPC0"/>
<dbReference type="SUPFAM" id="SSF81296">
    <property type="entry name" value="E set domains"/>
    <property type="match status" value="1"/>
</dbReference>
<dbReference type="GO" id="GO:0009507">
    <property type="term" value="C:chloroplast"/>
    <property type="evidence" value="ECO:0007669"/>
    <property type="project" value="UniProtKB-ARBA"/>
</dbReference>
<evidence type="ECO:0000313" key="3">
    <source>
        <dbReference type="Proteomes" id="UP000092600"/>
    </source>
</evidence>
<dbReference type="EMBL" id="LSRQ01001188">
    <property type="protein sequence ID" value="OAY78909.1"/>
    <property type="molecule type" value="Genomic_DNA"/>
</dbReference>
<dbReference type="PANTHER" id="PTHR46316">
    <property type="entry name" value="SNF1-RELATED PROTEIN KINASE REGULATORY SUBUNIT BETA-1"/>
    <property type="match status" value="1"/>
</dbReference>
<organism evidence="2 3">
    <name type="scientific">Ananas comosus</name>
    <name type="common">Pineapple</name>
    <name type="synonym">Ananas ananas</name>
    <dbReference type="NCBI Taxonomy" id="4615"/>
    <lineage>
        <taxon>Eukaryota</taxon>
        <taxon>Viridiplantae</taxon>
        <taxon>Streptophyta</taxon>
        <taxon>Embryophyta</taxon>
        <taxon>Tracheophyta</taxon>
        <taxon>Spermatophyta</taxon>
        <taxon>Magnoliopsida</taxon>
        <taxon>Liliopsida</taxon>
        <taxon>Poales</taxon>
        <taxon>Bromeliaceae</taxon>
        <taxon>Bromelioideae</taxon>
        <taxon>Ananas</taxon>
    </lineage>
</organism>
<proteinExistence type="predicted"/>